<dbReference type="Proteomes" id="UP000199184">
    <property type="component" value="Unassembled WGS sequence"/>
</dbReference>
<keyword evidence="2" id="KW-1185">Reference proteome</keyword>
<evidence type="ECO:0008006" key="3">
    <source>
        <dbReference type="Google" id="ProtNLM"/>
    </source>
</evidence>
<dbReference type="AlphaFoldDB" id="A0A1C3XH92"/>
<dbReference type="EMBL" id="FMAI01000015">
    <property type="protein sequence ID" value="SCB51344.1"/>
    <property type="molecule type" value="Genomic_DNA"/>
</dbReference>
<reference evidence="2" key="1">
    <citation type="submission" date="2016-08" db="EMBL/GenBank/DDBJ databases">
        <authorList>
            <person name="Varghese N."/>
            <person name="Submissions Spin"/>
        </authorList>
    </citation>
    <scope>NUCLEOTIDE SEQUENCE [LARGE SCALE GENOMIC DNA]</scope>
    <source>
        <strain evidence="2">ERR11</strain>
    </source>
</reference>
<name>A0A1C3XH92_9BRAD</name>
<evidence type="ECO:0000313" key="1">
    <source>
        <dbReference type="EMBL" id="SCB51344.1"/>
    </source>
</evidence>
<proteinExistence type="predicted"/>
<accession>A0A1C3XH92</accession>
<evidence type="ECO:0000313" key="2">
    <source>
        <dbReference type="Proteomes" id="UP000199184"/>
    </source>
</evidence>
<sequence>MDGLKRFRLLRENAGSVQSIDLPPLDIAFPKVDMFPDGRLLLAGTRCNWRGAKDYDLNGVVFDPRTGQADRVLFGDGISDLQIDGRGRIWVGYFDEGIFGNYGWGHPGPAPVGQAGLVCFSAVGEKIWEFPNDAGPAIYDCYALNVSGAEVVIFSYPDFPICRISADFQLTSKRTKLRGCHAFAMSEAEILFSGQYDDPPDVAYIGRLDRDGTILVGRARLLMPDGSGRPPGRLQGRGKRLYHFGKDGVYRAIVD</sequence>
<protein>
    <recommendedName>
        <fullName evidence="3">SMP-30/Gluconolactonase/LRE-like region domain-containing protein</fullName>
    </recommendedName>
</protein>
<gene>
    <name evidence="1" type="ORF">GA0061098_1015147</name>
</gene>
<organism evidence="1 2">
    <name type="scientific">Bradyrhizobium shewense</name>
    <dbReference type="NCBI Taxonomy" id="1761772"/>
    <lineage>
        <taxon>Bacteria</taxon>
        <taxon>Pseudomonadati</taxon>
        <taxon>Pseudomonadota</taxon>
        <taxon>Alphaproteobacteria</taxon>
        <taxon>Hyphomicrobiales</taxon>
        <taxon>Nitrobacteraceae</taxon>
        <taxon>Bradyrhizobium</taxon>
    </lineage>
</organism>